<reference evidence="2 3" key="1">
    <citation type="submission" date="2024-01" db="EMBL/GenBank/DDBJ databases">
        <title>Comparative genomics of Cryptococcus and Kwoniella reveals pathogenesis evolution and contrasting modes of karyotype evolution via chromosome fusion or intercentromeric recombination.</title>
        <authorList>
            <person name="Coelho M.A."/>
            <person name="David-Palma M."/>
            <person name="Shea T."/>
            <person name="Bowers K."/>
            <person name="McGinley-Smith S."/>
            <person name="Mohammad A.W."/>
            <person name="Gnirke A."/>
            <person name="Yurkov A.M."/>
            <person name="Nowrousian M."/>
            <person name="Sun S."/>
            <person name="Cuomo C.A."/>
            <person name="Heitman J."/>
        </authorList>
    </citation>
    <scope>NUCLEOTIDE SEQUENCE [LARGE SCALE GENOMIC DNA]</scope>
    <source>
        <strain evidence="2">CBS 11374</strain>
    </source>
</reference>
<evidence type="ECO:0000313" key="3">
    <source>
        <dbReference type="Proteomes" id="UP001329825"/>
    </source>
</evidence>
<evidence type="ECO:0000313" key="2">
    <source>
        <dbReference type="EMBL" id="WRT64677.1"/>
    </source>
</evidence>
<name>A0ABZ1CWL4_9TREE</name>
<protein>
    <submittedName>
        <fullName evidence="2">Uncharacterized protein</fullName>
    </submittedName>
</protein>
<dbReference type="EMBL" id="CP141882">
    <property type="protein sequence ID" value="WRT64677.1"/>
    <property type="molecule type" value="Genomic_DNA"/>
</dbReference>
<proteinExistence type="predicted"/>
<gene>
    <name evidence="2" type="ORF">IL334_001611</name>
</gene>
<evidence type="ECO:0000256" key="1">
    <source>
        <dbReference type="SAM" id="MobiDB-lite"/>
    </source>
</evidence>
<sequence length="479" mass="55213">MSSSSSSSDDEEEEMSSSDQKEELPSTSSSSSDGSKDTLFNPFEEEDWTPRRTIRRKEQTLQATICALLILSRWQGERIMDIELIRAEKRQLEISDRERSLVENGAYTSYRCMNVNKKGKGKINGKSKVQPTHLKFVDIKENPWSKLIEFLGLLKADGKADKDPQEIRSCLGILNYLIQEKLLPLIRNRDYIHTVSGKEARTARSSKDFALSLPDGIRPIYVNSHQATLINQIPSFLLLRLVQYALSHDRIKPTALDLSYLPYIYVNPFLEELNFPSLFDLVGSSVDKVTHLDLSYNQMGNNDLTDESTFPKFNPFPFLNIEVLVLLHVDHLTSLPMKMIRLPRLRRARYFGTSLTPDAGKYLYGFDSPQRLSPPVRFSYRTRKGRRNVSLIHNCILALHKFRDSFFFQSDQERSSWSKDLIQSLPDHLSKLFEYSYTCDRCQEFNIEDEWQNRENARLRVTVVYPVRSAVCVEGGNAI</sequence>
<keyword evidence="3" id="KW-1185">Reference proteome</keyword>
<feature type="region of interest" description="Disordered" evidence="1">
    <location>
        <begin position="1"/>
        <end position="51"/>
    </location>
</feature>
<organism evidence="2 3">
    <name type="scientific">Kwoniella shivajii</name>
    <dbReference type="NCBI Taxonomy" id="564305"/>
    <lineage>
        <taxon>Eukaryota</taxon>
        <taxon>Fungi</taxon>
        <taxon>Dikarya</taxon>
        <taxon>Basidiomycota</taxon>
        <taxon>Agaricomycotina</taxon>
        <taxon>Tremellomycetes</taxon>
        <taxon>Tremellales</taxon>
        <taxon>Cryptococcaceae</taxon>
        <taxon>Kwoniella</taxon>
    </lineage>
</organism>
<dbReference type="GeneID" id="87953742"/>
<accession>A0ABZ1CWL4</accession>
<dbReference type="Proteomes" id="UP001329825">
    <property type="component" value="Chromosome 2"/>
</dbReference>
<dbReference type="RefSeq" id="XP_062789417.1">
    <property type="nucleotide sequence ID" value="XM_062933366.1"/>
</dbReference>